<evidence type="ECO:0000313" key="2">
    <source>
        <dbReference type="EMBL" id="TFF82345.1"/>
    </source>
</evidence>
<accession>A0A5F0KD33</accession>
<dbReference type="Proteomes" id="UP000297720">
    <property type="component" value="Unassembled WGS sequence"/>
</dbReference>
<evidence type="ECO:0000313" key="3">
    <source>
        <dbReference type="Proteomes" id="UP000297720"/>
    </source>
</evidence>
<sequence length="96" mass="11141">MDLFWLFGLLALAASLCAMRFWDRRHAQPDWQRLPTRAEYLSNHPECATGDELDARCCACGSDKVLGHPQTGWFDHRFRHTCLSCGKVLYRTEEPR</sequence>
<evidence type="ECO:0000313" key="1">
    <source>
        <dbReference type="EMBL" id="TFF78105.1"/>
    </source>
</evidence>
<dbReference type="Proteomes" id="UP000297914">
    <property type="component" value="Unassembled WGS sequence"/>
</dbReference>
<proteinExistence type="predicted"/>
<organism evidence="2 4">
    <name type="scientific">Aeromonas taiwanensis</name>
    <dbReference type="NCBI Taxonomy" id="633417"/>
    <lineage>
        <taxon>Bacteria</taxon>
        <taxon>Pseudomonadati</taxon>
        <taxon>Pseudomonadota</taxon>
        <taxon>Gammaproteobacteria</taxon>
        <taxon>Aeromonadales</taxon>
        <taxon>Aeromonadaceae</taxon>
        <taxon>Aeromonas</taxon>
    </lineage>
</organism>
<dbReference type="AlphaFoldDB" id="A0A5F0KD33"/>
<gene>
    <name evidence="1" type="ORF">DRM93_06330</name>
    <name evidence="2" type="ORF">DRM94_06330</name>
</gene>
<dbReference type="EMBL" id="QORL01000009">
    <property type="protein sequence ID" value="TFF78105.1"/>
    <property type="molecule type" value="Genomic_DNA"/>
</dbReference>
<name>A0A5F0KD33_9GAMM</name>
<evidence type="ECO:0000313" key="4">
    <source>
        <dbReference type="Proteomes" id="UP000297914"/>
    </source>
</evidence>
<dbReference type="OrthoDB" id="5908015at2"/>
<dbReference type="RefSeq" id="WP_134695185.1">
    <property type="nucleotide sequence ID" value="NZ_QORJ01000010.1"/>
</dbReference>
<reference evidence="2 4" key="1">
    <citation type="submission" date="2018-06" db="EMBL/GenBank/DDBJ databases">
        <title>Occurrence of a novel blaKPC-2- and qnrS2- harbouring IncP6 plasmid from Aeromonas taiwanensis isolates recovered from the river sediments.</title>
        <authorList>
            <person name="Zheng B."/>
            <person name="Yu X."/>
            <person name="Xiao Y."/>
        </authorList>
    </citation>
    <scope>NUCLEOTIDE SEQUENCE [LARGE SCALE GENOMIC DNA]</scope>
    <source>
        <strain evidence="1 3">1713</strain>
        <strain evidence="2 4">198</strain>
    </source>
</reference>
<keyword evidence="3" id="KW-1185">Reference proteome</keyword>
<protein>
    <submittedName>
        <fullName evidence="2">Uncharacterized protein</fullName>
    </submittedName>
</protein>
<comment type="caution">
    <text evidence="2">The sequence shown here is derived from an EMBL/GenBank/DDBJ whole genome shotgun (WGS) entry which is preliminary data.</text>
</comment>
<dbReference type="EMBL" id="QORK01000009">
    <property type="protein sequence ID" value="TFF82345.1"/>
    <property type="molecule type" value="Genomic_DNA"/>
</dbReference>